<reference evidence="2 3" key="1">
    <citation type="submission" date="2020-08" db="EMBL/GenBank/DDBJ databases">
        <title>Edaphobacter telluris sp. nov. and Acidobacterium dinghuensis sp. nov., two acidobacteria isolated from forest soil.</title>
        <authorList>
            <person name="Fu J."/>
            <person name="Qiu L."/>
        </authorList>
    </citation>
    <scope>NUCLEOTIDE SEQUENCE [LARGE SCALE GENOMIC DNA]</scope>
    <source>
        <strain evidence="2">4Y35</strain>
    </source>
</reference>
<gene>
    <name evidence="2" type="ORF">H7849_17470</name>
</gene>
<dbReference type="Pfam" id="PF11453">
    <property type="entry name" value="DUF2950"/>
    <property type="match status" value="1"/>
</dbReference>
<dbReference type="InterPro" id="IPR021556">
    <property type="entry name" value="DUF2950"/>
</dbReference>
<evidence type="ECO:0000313" key="3">
    <source>
        <dbReference type="Proteomes" id="UP000515312"/>
    </source>
</evidence>
<dbReference type="KEGG" id="adin:H7849_17470"/>
<dbReference type="Proteomes" id="UP000515312">
    <property type="component" value="Chromosome"/>
</dbReference>
<feature type="signal peptide" evidence="1">
    <location>
        <begin position="1"/>
        <end position="27"/>
    </location>
</feature>
<accession>A0A7G8BEC3</accession>
<feature type="chain" id="PRO_5028849041" evidence="1">
    <location>
        <begin position="28"/>
        <end position="311"/>
    </location>
</feature>
<keyword evidence="1" id="KW-0732">Signal</keyword>
<sequence length="311" mass="33672">MSLKHCRVSLKAWLLLLTLVLPLTACKSNKPSISTFATPDDAGNALVAAAKSGDQSALPAILGPDSKEVVSSGDAVQDKNTAAAFVREYDVMHRWRKMPDGSQILLVGYDNFPFPIPLKKNASGQWFFDTAAGKEEILNRRVGRNELAVIDVCEAAANAQAEYFSQLHDGATRKQYAEKFISDPGKHNGLYWESPEGQPKSPLGPLAAFASAEGYSVKSNAHTPFHGYYFRMLKGQTGDTPGGAKEYVINGQMTNGFAFVAYPAEYGNSGVMTFMINQDGVLLQKDLGNTTTATATAMTEFSPDKSWVIVD</sequence>
<evidence type="ECO:0000256" key="1">
    <source>
        <dbReference type="SAM" id="SignalP"/>
    </source>
</evidence>
<name>A0A7G8BEC3_9BACT</name>
<organism evidence="2 3">
    <name type="scientific">Alloacidobacterium dinghuense</name>
    <dbReference type="NCBI Taxonomy" id="2763107"/>
    <lineage>
        <taxon>Bacteria</taxon>
        <taxon>Pseudomonadati</taxon>
        <taxon>Acidobacteriota</taxon>
        <taxon>Terriglobia</taxon>
        <taxon>Terriglobales</taxon>
        <taxon>Acidobacteriaceae</taxon>
        <taxon>Alloacidobacterium</taxon>
    </lineage>
</organism>
<dbReference type="AlphaFoldDB" id="A0A7G8BEC3"/>
<evidence type="ECO:0000313" key="2">
    <source>
        <dbReference type="EMBL" id="QNI30893.1"/>
    </source>
</evidence>
<dbReference type="RefSeq" id="WP_186741092.1">
    <property type="nucleotide sequence ID" value="NZ_CP060394.1"/>
</dbReference>
<proteinExistence type="predicted"/>
<protein>
    <submittedName>
        <fullName evidence="2">DUF2950 domain-containing protein</fullName>
    </submittedName>
</protein>
<keyword evidence="3" id="KW-1185">Reference proteome</keyword>
<dbReference type="EMBL" id="CP060394">
    <property type="protein sequence ID" value="QNI30893.1"/>
    <property type="molecule type" value="Genomic_DNA"/>
</dbReference>